<organism evidence="6 7">
    <name type="scientific">Actinoplanes italicus</name>
    <dbReference type="NCBI Taxonomy" id="113567"/>
    <lineage>
        <taxon>Bacteria</taxon>
        <taxon>Bacillati</taxon>
        <taxon>Actinomycetota</taxon>
        <taxon>Actinomycetes</taxon>
        <taxon>Micromonosporales</taxon>
        <taxon>Micromonosporaceae</taxon>
        <taxon>Actinoplanes</taxon>
    </lineage>
</organism>
<dbReference type="PROSITE" id="PS51257">
    <property type="entry name" value="PROKAR_LIPOPROTEIN"/>
    <property type="match status" value="1"/>
</dbReference>
<feature type="signal peptide" evidence="4">
    <location>
        <begin position="1"/>
        <end position="27"/>
    </location>
</feature>
<keyword evidence="4" id="KW-0732">Signal</keyword>
<keyword evidence="2" id="KW-0326">Glycosidase</keyword>
<dbReference type="SUPFAM" id="SSF49384">
    <property type="entry name" value="Carbohydrate-binding domain"/>
    <property type="match status" value="1"/>
</dbReference>
<sequence>MRKRTAVAAAASLITGLGMVVALPASAAAGCSVAYTVSSSWPGGFGANVTITNLGDPVTAWTLVWSYPSGQKVTQAWNTALTQSGTTVTAKNAGYNGSIATNGTASFGFNGSSTGSNPAPASFTLNGTACTGGVTPTSPTGPTPSSPGTGVPSDAVWSGSGQWDNWTTGGYTIYNNIWGTGAGTQTTWARSTSNWGVVANHPRTSGIKSYPNVSYTLNRTLSSLNTLSSSYNVTVPASGDYVTSYDIWANNNAYEIMIWTNKQGAVGPIAEQYDANGAVPTARDVNVGGATWNIYRGSNGANAVFSFVRTSNSNSGTLNVLAMLNWLRTSNWWGDVTLGQFQFGYEISGTAGQSAFTTNSYNLSFS</sequence>
<evidence type="ECO:0000259" key="5">
    <source>
        <dbReference type="PROSITE" id="PS51173"/>
    </source>
</evidence>
<dbReference type="GO" id="GO:0000272">
    <property type="term" value="P:polysaccharide catabolic process"/>
    <property type="evidence" value="ECO:0007669"/>
    <property type="project" value="UniProtKB-KW"/>
</dbReference>
<gene>
    <name evidence="6" type="ORF">CLV67_105178</name>
</gene>
<comment type="caution">
    <text evidence="6">The sequence shown here is derived from an EMBL/GenBank/DDBJ whole genome shotgun (WGS) entry which is preliminary data.</text>
</comment>
<evidence type="ECO:0000256" key="3">
    <source>
        <dbReference type="SAM" id="MobiDB-lite"/>
    </source>
</evidence>
<dbReference type="Gene3D" id="2.60.40.290">
    <property type="match status" value="1"/>
</dbReference>
<keyword evidence="2" id="KW-0624">Polysaccharide degradation</keyword>
<evidence type="ECO:0000256" key="4">
    <source>
        <dbReference type="SAM" id="SignalP"/>
    </source>
</evidence>
<dbReference type="InterPro" id="IPR008965">
    <property type="entry name" value="CBM2/CBM3_carb-bd_dom_sf"/>
</dbReference>
<dbReference type="InterPro" id="IPR001919">
    <property type="entry name" value="CBD2"/>
</dbReference>
<dbReference type="RefSeq" id="WP_106318559.1">
    <property type="nucleotide sequence ID" value="NZ_BOMO01000035.1"/>
</dbReference>
<keyword evidence="2 6" id="KW-0378">Hydrolase</keyword>
<reference evidence="6 7" key="1">
    <citation type="submission" date="2018-03" db="EMBL/GenBank/DDBJ databases">
        <title>Genomic Encyclopedia of Archaeal and Bacterial Type Strains, Phase II (KMG-II): from individual species to whole genera.</title>
        <authorList>
            <person name="Goeker M."/>
        </authorList>
    </citation>
    <scope>NUCLEOTIDE SEQUENCE [LARGE SCALE GENOMIC DNA]</scope>
    <source>
        <strain evidence="6 7">DSM 43146</strain>
    </source>
</reference>
<evidence type="ECO:0000256" key="2">
    <source>
        <dbReference type="RuleBase" id="RU361163"/>
    </source>
</evidence>
<dbReference type="PROSITE" id="PS51173">
    <property type="entry name" value="CBM2"/>
    <property type="match status" value="1"/>
</dbReference>
<evidence type="ECO:0000313" key="7">
    <source>
        <dbReference type="Proteomes" id="UP000239415"/>
    </source>
</evidence>
<dbReference type="Pfam" id="PF01670">
    <property type="entry name" value="Glyco_hydro_12"/>
    <property type="match status" value="1"/>
</dbReference>
<evidence type="ECO:0000256" key="1">
    <source>
        <dbReference type="ARBA" id="ARBA00005519"/>
    </source>
</evidence>
<dbReference type="GO" id="GO:0008810">
    <property type="term" value="F:cellulase activity"/>
    <property type="evidence" value="ECO:0007669"/>
    <property type="project" value="InterPro"/>
</dbReference>
<dbReference type="PANTHER" id="PTHR34002:SF9">
    <property type="entry name" value="XYLOGLUCAN-SPECIFIC ENDO-BETA-1,4-GLUCANASE A"/>
    <property type="match status" value="1"/>
</dbReference>
<protein>
    <submittedName>
        <fullName evidence="6">Glycosyl hydrolase family 12</fullName>
    </submittedName>
</protein>
<dbReference type="AlphaFoldDB" id="A0A2T0KF57"/>
<dbReference type="Pfam" id="PF00553">
    <property type="entry name" value="CBM_2"/>
    <property type="match status" value="1"/>
</dbReference>
<dbReference type="EMBL" id="PVMZ01000005">
    <property type="protein sequence ID" value="PRX22001.1"/>
    <property type="molecule type" value="Genomic_DNA"/>
</dbReference>
<feature type="chain" id="PRO_5015493452" evidence="4">
    <location>
        <begin position="28"/>
        <end position="366"/>
    </location>
</feature>
<dbReference type="InterPro" id="IPR013320">
    <property type="entry name" value="ConA-like_dom_sf"/>
</dbReference>
<comment type="similarity">
    <text evidence="1 2">Belongs to the glycosyl hydrolase 12 (cellulase H) family.</text>
</comment>
<feature type="domain" description="CBM2" evidence="5">
    <location>
        <begin position="24"/>
        <end position="133"/>
    </location>
</feature>
<dbReference type="InterPro" id="IPR012291">
    <property type="entry name" value="CBM2_carb-bd_dom_sf"/>
</dbReference>
<keyword evidence="2" id="KW-0119">Carbohydrate metabolism</keyword>
<keyword evidence="7" id="KW-1185">Reference proteome</keyword>
<dbReference type="Gene3D" id="2.60.120.180">
    <property type="match status" value="1"/>
</dbReference>
<feature type="region of interest" description="Disordered" evidence="3">
    <location>
        <begin position="127"/>
        <end position="154"/>
    </location>
</feature>
<accession>A0A2T0KF57</accession>
<proteinExistence type="inferred from homology"/>
<dbReference type="InterPro" id="IPR002594">
    <property type="entry name" value="GH12"/>
</dbReference>
<dbReference type="Proteomes" id="UP000239415">
    <property type="component" value="Unassembled WGS sequence"/>
</dbReference>
<dbReference type="GO" id="GO:0030247">
    <property type="term" value="F:polysaccharide binding"/>
    <property type="evidence" value="ECO:0007669"/>
    <property type="project" value="UniProtKB-UniRule"/>
</dbReference>
<name>A0A2T0KF57_9ACTN</name>
<evidence type="ECO:0000313" key="6">
    <source>
        <dbReference type="EMBL" id="PRX22001.1"/>
    </source>
</evidence>
<dbReference type="SMART" id="SM00637">
    <property type="entry name" value="CBD_II"/>
    <property type="match status" value="1"/>
</dbReference>
<dbReference type="OrthoDB" id="8885070at2"/>
<dbReference type="SUPFAM" id="SSF49899">
    <property type="entry name" value="Concanavalin A-like lectins/glucanases"/>
    <property type="match status" value="1"/>
</dbReference>
<dbReference type="InterPro" id="IPR013319">
    <property type="entry name" value="GH11/12"/>
</dbReference>
<dbReference type="PANTHER" id="PTHR34002">
    <property type="entry name" value="BLR1656 PROTEIN"/>
    <property type="match status" value="1"/>
</dbReference>